<dbReference type="Proteomes" id="UP001140949">
    <property type="component" value="Unassembled WGS sequence"/>
</dbReference>
<dbReference type="EMBL" id="JANAVB010042217">
    <property type="protein sequence ID" value="KAJ6794719.1"/>
    <property type="molecule type" value="Genomic_DNA"/>
</dbReference>
<feature type="region of interest" description="Disordered" evidence="1">
    <location>
        <begin position="207"/>
        <end position="238"/>
    </location>
</feature>
<organism evidence="2 3">
    <name type="scientific">Iris pallida</name>
    <name type="common">Sweet iris</name>
    <dbReference type="NCBI Taxonomy" id="29817"/>
    <lineage>
        <taxon>Eukaryota</taxon>
        <taxon>Viridiplantae</taxon>
        <taxon>Streptophyta</taxon>
        <taxon>Embryophyta</taxon>
        <taxon>Tracheophyta</taxon>
        <taxon>Spermatophyta</taxon>
        <taxon>Magnoliopsida</taxon>
        <taxon>Liliopsida</taxon>
        <taxon>Asparagales</taxon>
        <taxon>Iridaceae</taxon>
        <taxon>Iridoideae</taxon>
        <taxon>Irideae</taxon>
        <taxon>Iris</taxon>
    </lineage>
</organism>
<evidence type="ECO:0000313" key="2">
    <source>
        <dbReference type="EMBL" id="KAJ6794719.1"/>
    </source>
</evidence>
<evidence type="ECO:0000256" key="1">
    <source>
        <dbReference type="SAM" id="MobiDB-lite"/>
    </source>
</evidence>
<sequence>MAFVHKEHGQIGRGGKVLNGSLTSPVVQDENSHILKAFGVVRETAKKKKKKTAKKKKTVAADMKIQEWAEEEEDIEKKKMAEEDIEKKKKMEEWLEGNIEMKKKIEEWAAKKKKKTAKKKKAAKKKKKKTAKKKKKIQEWAEEEDLEKKKKIQEWDIEKKKMEEWLEGNIEMNKNIEEWAWAEEEDLEMKKMKKKILEWAAEVREVPWKDQDQDSEQGWSEDLGLNIGQPPTPQSRCESSVDFEDLEYFIKMYEPKVEPEEYL</sequence>
<reference evidence="2" key="2">
    <citation type="submission" date="2023-04" db="EMBL/GenBank/DDBJ databases">
        <authorList>
            <person name="Bruccoleri R.E."/>
            <person name="Oakeley E.J."/>
            <person name="Faust A.-M."/>
            <person name="Dessus-Babus S."/>
            <person name="Altorfer M."/>
            <person name="Burckhardt D."/>
            <person name="Oertli M."/>
            <person name="Naumann U."/>
            <person name="Petersen F."/>
            <person name="Wong J."/>
        </authorList>
    </citation>
    <scope>NUCLEOTIDE SEQUENCE</scope>
    <source>
        <strain evidence="2">GSM-AAB239-AS_SAM_17_03QT</strain>
        <tissue evidence="2">Leaf</tissue>
    </source>
</reference>
<feature type="compositionally biased region" description="Basic and acidic residues" evidence="1">
    <location>
        <begin position="1"/>
        <end position="10"/>
    </location>
</feature>
<accession>A0AAX6DSR5</accession>
<dbReference type="AlphaFoldDB" id="A0AAX6DSR5"/>
<proteinExistence type="predicted"/>
<reference evidence="2" key="1">
    <citation type="journal article" date="2023" name="GigaByte">
        <title>Genome assembly of the bearded iris, Iris pallida Lam.</title>
        <authorList>
            <person name="Bruccoleri R.E."/>
            <person name="Oakeley E.J."/>
            <person name="Faust A.M.E."/>
            <person name="Altorfer M."/>
            <person name="Dessus-Babus S."/>
            <person name="Burckhardt D."/>
            <person name="Oertli M."/>
            <person name="Naumann U."/>
            <person name="Petersen F."/>
            <person name="Wong J."/>
        </authorList>
    </citation>
    <scope>NUCLEOTIDE SEQUENCE</scope>
    <source>
        <strain evidence="2">GSM-AAB239-AS_SAM_17_03QT</strain>
    </source>
</reference>
<feature type="compositionally biased region" description="Basic residues" evidence="1">
    <location>
        <begin position="111"/>
        <end position="136"/>
    </location>
</feature>
<name>A0AAX6DSR5_IRIPA</name>
<evidence type="ECO:0000313" key="3">
    <source>
        <dbReference type="Proteomes" id="UP001140949"/>
    </source>
</evidence>
<comment type="caution">
    <text evidence="2">The sequence shown here is derived from an EMBL/GenBank/DDBJ whole genome shotgun (WGS) entry which is preliminary data.</text>
</comment>
<feature type="region of interest" description="Disordered" evidence="1">
    <location>
        <begin position="1"/>
        <end position="21"/>
    </location>
</feature>
<gene>
    <name evidence="2" type="ORF">M6B38_230335</name>
</gene>
<protein>
    <submittedName>
        <fullName evidence="2">Uncharacterized protein</fullName>
    </submittedName>
</protein>
<keyword evidence="3" id="KW-1185">Reference proteome</keyword>
<feature type="region of interest" description="Disordered" evidence="1">
    <location>
        <begin position="110"/>
        <end position="140"/>
    </location>
</feature>